<organism evidence="8 9">
    <name type="scientific">Ferrovibrio xuzhouensis</name>
    <dbReference type="NCBI Taxonomy" id="1576914"/>
    <lineage>
        <taxon>Bacteria</taxon>
        <taxon>Pseudomonadati</taxon>
        <taxon>Pseudomonadota</taxon>
        <taxon>Alphaproteobacteria</taxon>
        <taxon>Rhodospirillales</taxon>
        <taxon>Rhodospirillaceae</taxon>
        <taxon>Ferrovibrio</taxon>
    </lineage>
</organism>
<keyword evidence="2 6" id="KW-0489">Methyltransferase</keyword>
<dbReference type="InterPro" id="IPR023267">
    <property type="entry name" value="RCMT"/>
</dbReference>
<comment type="similarity">
    <text evidence="1 6">Belongs to the class I-like SAM-binding methyltransferase superfamily. RsmB/NOP family.</text>
</comment>
<evidence type="ECO:0000256" key="3">
    <source>
        <dbReference type="ARBA" id="ARBA00022679"/>
    </source>
</evidence>
<dbReference type="InterPro" id="IPR049560">
    <property type="entry name" value="MeTrfase_RsmB-F_NOP2_cat"/>
</dbReference>
<dbReference type="SUPFAM" id="SSF53335">
    <property type="entry name" value="S-adenosyl-L-methionine-dependent methyltransferases"/>
    <property type="match status" value="1"/>
</dbReference>
<gene>
    <name evidence="8" type="ORF">ACFOOQ_06775</name>
</gene>
<reference evidence="9" key="1">
    <citation type="journal article" date="2019" name="Int. J. Syst. Evol. Microbiol.">
        <title>The Global Catalogue of Microorganisms (GCM) 10K type strain sequencing project: providing services to taxonomists for standard genome sequencing and annotation.</title>
        <authorList>
            <consortium name="The Broad Institute Genomics Platform"/>
            <consortium name="The Broad Institute Genome Sequencing Center for Infectious Disease"/>
            <person name="Wu L."/>
            <person name="Ma J."/>
        </authorList>
    </citation>
    <scope>NUCLEOTIDE SEQUENCE [LARGE SCALE GENOMIC DNA]</scope>
    <source>
        <strain evidence="9">KCTC 42182</strain>
    </source>
</reference>
<feature type="active site" description="Nucleophile" evidence="6">
    <location>
        <position position="357"/>
    </location>
</feature>
<dbReference type="InterPro" id="IPR029063">
    <property type="entry name" value="SAM-dependent_MTases_sf"/>
</dbReference>
<dbReference type="Gene3D" id="1.10.940.10">
    <property type="entry name" value="NusB-like"/>
    <property type="match status" value="1"/>
</dbReference>
<evidence type="ECO:0000313" key="8">
    <source>
        <dbReference type="EMBL" id="MFC3675238.1"/>
    </source>
</evidence>
<dbReference type="Proteomes" id="UP001595711">
    <property type="component" value="Unassembled WGS sequence"/>
</dbReference>
<dbReference type="PROSITE" id="PS01153">
    <property type="entry name" value="NOL1_NOP2_SUN"/>
    <property type="match status" value="1"/>
</dbReference>
<dbReference type="InterPro" id="IPR035926">
    <property type="entry name" value="NusB-like_sf"/>
</dbReference>
<dbReference type="EMBL" id="JBHRYJ010000001">
    <property type="protein sequence ID" value="MFC3675238.1"/>
    <property type="molecule type" value="Genomic_DNA"/>
</dbReference>
<evidence type="ECO:0000256" key="5">
    <source>
        <dbReference type="ARBA" id="ARBA00022884"/>
    </source>
</evidence>
<dbReference type="EC" id="2.1.1.-" evidence="8"/>
<dbReference type="PANTHER" id="PTHR22807:SF61">
    <property type="entry name" value="NOL1_NOP2_SUN FAMILY PROTEIN _ ANTITERMINATION NUSB DOMAIN-CONTAINING PROTEIN"/>
    <property type="match status" value="1"/>
</dbReference>
<sequence>MAPRLVAAGLLAAVFEHRRPLDDALVDPALGFRKLDERDRGFIRRLVATCLRRRGQIDATLRGLLRQWPKGLPGEALRIGATELLFLDAPGHAAVHSAVDIMAPGQTAMRGLVNAVLRKLSTEGAALVAAQDAAKLNTPDWLWRSWTAAYGETTARAIAAAHLLEAPLDLCLRDAAAAAGWAARLEADLLPTGSLRRREMGGAIEALPGFDEGQWWVQDAAAALPVRMLGDVAGKRVADLCAAPGGKTVQLAASGASVTAVDRSEARLVRLRENLARLNLTAEVVCADVESWRPPQPFDAVLLDAPCSATGTIRRHPDLPHVKTEADVLKLAALQARLIPAAWAMLKPGGRLVYCVCSLQPEEGEQQLARLRALPGAQLVPTDAAMLGLPAEAVTKDGTLRTLPALWREQGGMDGFYAVVLEKAG</sequence>
<evidence type="ECO:0000256" key="2">
    <source>
        <dbReference type="ARBA" id="ARBA00022603"/>
    </source>
</evidence>
<dbReference type="SUPFAM" id="SSF48013">
    <property type="entry name" value="NusB-like"/>
    <property type="match status" value="1"/>
</dbReference>
<dbReference type="Pfam" id="PF01189">
    <property type="entry name" value="Methyltr_RsmB-F"/>
    <property type="match status" value="1"/>
</dbReference>
<evidence type="ECO:0000256" key="6">
    <source>
        <dbReference type="PROSITE-ProRule" id="PRU01023"/>
    </source>
</evidence>
<feature type="binding site" evidence="6">
    <location>
        <position position="288"/>
    </location>
    <ligand>
        <name>S-adenosyl-L-methionine</name>
        <dbReference type="ChEBI" id="CHEBI:59789"/>
    </ligand>
</feature>
<dbReference type="RefSeq" id="WP_379723423.1">
    <property type="nucleotide sequence ID" value="NZ_JBHRYJ010000001.1"/>
</dbReference>
<evidence type="ECO:0000256" key="4">
    <source>
        <dbReference type="ARBA" id="ARBA00022691"/>
    </source>
</evidence>
<dbReference type="PRINTS" id="PR02008">
    <property type="entry name" value="RCMTFAMILY"/>
</dbReference>
<evidence type="ECO:0000256" key="1">
    <source>
        <dbReference type="ARBA" id="ARBA00007494"/>
    </source>
</evidence>
<name>A0ABV7VGC1_9PROT</name>
<feature type="domain" description="SAM-dependent MTase RsmB/NOP-type" evidence="7">
    <location>
        <begin position="130"/>
        <end position="424"/>
    </location>
</feature>
<protein>
    <submittedName>
        <fullName evidence="8">RsmB/NOP family class I SAM-dependent RNA methyltransferase</fullName>
        <ecNumber evidence="8">2.1.1.-</ecNumber>
    </submittedName>
</protein>
<accession>A0ABV7VGC1</accession>
<keyword evidence="4 6" id="KW-0949">S-adenosyl-L-methionine</keyword>
<keyword evidence="9" id="KW-1185">Reference proteome</keyword>
<dbReference type="PROSITE" id="PS51686">
    <property type="entry name" value="SAM_MT_RSMB_NOP"/>
    <property type="match status" value="1"/>
</dbReference>
<dbReference type="PANTHER" id="PTHR22807">
    <property type="entry name" value="NOP2 YEAST -RELATED NOL1/NOP2/FMU SUN DOMAIN-CONTAINING"/>
    <property type="match status" value="1"/>
</dbReference>
<comment type="caution">
    <text evidence="8">The sequence shown here is derived from an EMBL/GenBank/DDBJ whole genome shotgun (WGS) entry which is preliminary data.</text>
</comment>
<dbReference type="InterPro" id="IPR001678">
    <property type="entry name" value="MeTrfase_RsmB-F_NOP2_dom"/>
</dbReference>
<keyword evidence="3 6" id="KW-0808">Transferase</keyword>
<dbReference type="InterPro" id="IPR006027">
    <property type="entry name" value="NusB_RsmB_TIM44"/>
</dbReference>
<evidence type="ECO:0000259" key="7">
    <source>
        <dbReference type="PROSITE" id="PS51686"/>
    </source>
</evidence>
<dbReference type="Pfam" id="PF01029">
    <property type="entry name" value="NusB"/>
    <property type="match status" value="1"/>
</dbReference>
<feature type="binding site" evidence="6">
    <location>
        <position position="304"/>
    </location>
    <ligand>
        <name>S-adenosyl-L-methionine</name>
        <dbReference type="ChEBI" id="CHEBI:59789"/>
    </ligand>
</feature>
<evidence type="ECO:0000313" key="9">
    <source>
        <dbReference type="Proteomes" id="UP001595711"/>
    </source>
</evidence>
<dbReference type="GO" id="GO:0032259">
    <property type="term" value="P:methylation"/>
    <property type="evidence" value="ECO:0007669"/>
    <property type="project" value="UniProtKB-KW"/>
</dbReference>
<feature type="binding site" evidence="6">
    <location>
        <position position="262"/>
    </location>
    <ligand>
        <name>S-adenosyl-L-methionine</name>
        <dbReference type="ChEBI" id="CHEBI:59789"/>
    </ligand>
</feature>
<dbReference type="Gene3D" id="3.40.50.150">
    <property type="entry name" value="Vaccinia Virus protein VP39"/>
    <property type="match status" value="1"/>
</dbReference>
<keyword evidence="5 6" id="KW-0694">RNA-binding</keyword>
<dbReference type="InterPro" id="IPR018314">
    <property type="entry name" value="RsmB/NOL1/NOP2-like_CS"/>
</dbReference>
<dbReference type="CDD" id="cd02440">
    <property type="entry name" value="AdoMet_MTases"/>
    <property type="match status" value="1"/>
</dbReference>
<proteinExistence type="inferred from homology"/>
<feature type="binding site" evidence="6">
    <location>
        <begin position="241"/>
        <end position="247"/>
    </location>
    <ligand>
        <name>S-adenosyl-L-methionine</name>
        <dbReference type="ChEBI" id="CHEBI:59789"/>
    </ligand>
</feature>
<dbReference type="GO" id="GO:0008168">
    <property type="term" value="F:methyltransferase activity"/>
    <property type="evidence" value="ECO:0007669"/>
    <property type="project" value="UniProtKB-KW"/>
</dbReference>